<name>A0A5D6WPS5_9FIRM</name>
<evidence type="ECO:0000313" key="2">
    <source>
        <dbReference type="EMBL" id="TYZ29109.1"/>
    </source>
</evidence>
<comment type="caution">
    <text evidence="2">The sequence shown here is derived from an EMBL/GenBank/DDBJ whole genome shotgun (WGS) entry which is preliminary data.</text>
</comment>
<protein>
    <submittedName>
        <fullName evidence="2">Uncharacterized protein</fullName>
    </submittedName>
</protein>
<keyword evidence="1" id="KW-1133">Transmembrane helix</keyword>
<evidence type="ECO:0000313" key="3">
    <source>
        <dbReference type="Proteomes" id="UP000322783"/>
    </source>
</evidence>
<keyword evidence="1" id="KW-0812">Transmembrane</keyword>
<accession>A0A5D6WPS5</accession>
<dbReference type="RefSeq" id="WP_149188925.1">
    <property type="nucleotide sequence ID" value="NZ_VTOZ01000010.1"/>
</dbReference>
<feature type="transmembrane region" description="Helical" evidence="1">
    <location>
        <begin position="28"/>
        <end position="46"/>
    </location>
</feature>
<dbReference type="Proteomes" id="UP000322783">
    <property type="component" value="Unassembled WGS sequence"/>
</dbReference>
<dbReference type="EMBL" id="VTOZ01000010">
    <property type="protein sequence ID" value="TYZ29109.1"/>
    <property type="molecule type" value="Genomic_DNA"/>
</dbReference>
<gene>
    <name evidence="2" type="ORF">FZ041_06075</name>
</gene>
<sequence length="102" mass="12074">MNLNYVMANIYELRAEAGMYDIPNIVKYVYSNSLLINPFMMAYGYLREKYPMCLWFAFMALLNFGVDASKSALFFPCLFIIFSFVYKKQKIDYTILLLFFLC</sequence>
<reference evidence="2 3" key="1">
    <citation type="submission" date="2019-08" db="EMBL/GenBank/DDBJ databases">
        <title>Selenomonas sp. mPRGC5 and Selenomonas sp. mPRGC8 isolated from ruminal fluid of dairy goat (Capra hircus).</title>
        <authorList>
            <person name="Poothong S."/>
            <person name="Nuengjamnong C."/>
            <person name="Tanasupawat S."/>
        </authorList>
    </citation>
    <scope>NUCLEOTIDE SEQUENCE [LARGE SCALE GENOMIC DNA]</scope>
    <source>
        <strain evidence="3">mPRGC8</strain>
    </source>
</reference>
<proteinExistence type="predicted"/>
<evidence type="ECO:0000256" key="1">
    <source>
        <dbReference type="SAM" id="Phobius"/>
    </source>
</evidence>
<organism evidence="2 3">
    <name type="scientific">Selenomonas caprae</name>
    <dbReference type="NCBI Taxonomy" id="2606905"/>
    <lineage>
        <taxon>Bacteria</taxon>
        <taxon>Bacillati</taxon>
        <taxon>Bacillota</taxon>
        <taxon>Negativicutes</taxon>
        <taxon>Selenomonadales</taxon>
        <taxon>Selenomonadaceae</taxon>
        <taxon>Selenomonas</taxon>
    </lineage>
</organism>
<keyword evidence="3" id="KW-1185">Reference proteome</keyword>
<feature type="transmembrane region" description="Helical" evidence="1">
    <location>
        <begin position="53"/>
        <end position="86"/>
    </location>
</feature>
<dbReference type="AlphaFoldDB" id="A0A5D6WPS5"/>
<keyword evidence="1" id="KW-0472">Membrane</keyword>